<organism evidence="6 7">
    <name type="scientific">Phenylobacterium soli</name>
    <dbReference type="NCBI Taxonomy" id="2170551"/>
    <lineage>
        <taxon>Bacteria</taxon>
        <taxon>Pseudomonadati</taxon>
        <taxon>Pseudomonadota</taxon>
        <taxon>Alphaproteobacteria</taxon>
        <taxon>Caulobacterales</taxon>
        <taxon>Caulobacteraceae</taxon>
        <taxon>Phenylobacterium</taxon>
    </lineage>
</organism>
<dbReference type="Pfam" id="PF04357">
    <property type="entry name" value="TamB"/>
    <property type="match status" value="1"/>
</dbReference>
<reference evidence="7" key="1">
    <citation type="submission" date="2018-05" db="EMBL/GenBank/DDBJ databases">
        <authorList>
            <person name="Li X."/>
        </authorList>
    </citation>
    <scope>NUCLEOTIDE SEQUENCE [LARGE SCALE GENOMIC DNA]</scope>
    <source>
        <strain evidence="7">LX32</strain>
    </source>
</reference>
<dbReference type="InterPro" id="IPR007452">
    <property type="entry name" value="TamB_C"/>
</dbReference>
<dbReference type="PANTHER" id="PTHR36985:SF1">
    <property type="entry name" value="TRANSLOCATION AND ASSEMBLY MODULE SUBUNIT TAMB"/>
    <property type="match status" value="1"/>
</dbReference>
<comment type="subcellular location">
    <subcellularLocation>
        <location evidence="1">Membrane</location>
        <topology evidence="1">Single-pass membrane protein</topology>
    </subcellularLocation>
</comment>
<keyword evidence="7" id="KW-1185">Reference proteome</keyword>
<name>A0A328AMV9_9CAUL</name>
<protein>
    <submittedName>
        <fullName evidence="6">Translocation/assembly module TamB</fullName>
    </submittedName>
</protein>
<dbReference type="Proteomes" id="UP000249254">
    <property type="component" value="Unassembled WGS sequence"/>
</dbReference>
<accession>A0A328AMV9</accession>
<gene>
    <name evidence="6" type="ORF">DJ017_11690</name>
</gene>
<keyword evidence="4" id="KW-0472">Membrane</keyword>
<keyword evidence="3" id="KW-1133">Transmembrane helix</keyword>
<dbReference type="OrthoDB" id="7784409at2"/>
<sequence>MRYGVLLPQARLLIQAATDGLRIGSLGRLKVEGLTGDIWSDLRIARLTLRDDQGVWLQADNIHLKWRYLELVRRNFQADDIEVQDLRLIRRPTLAAREGTSGGLPLSFHIDHAHGRLDLEPGFSYERGVYDLDFNIHVERQGGQRGHVRAISVLRPGDHLNADYDIAKDRPLLIAVDAGEAQGGALAGALGLPSKQPFSLKIAANGKTSQGRFTAEALSGTTRPLQAQGAWDQLQGQASGQISLTASSLTEPYARRFGPQARFALVGRKATPGFFALQAQVAAENIALTASGLGNIGERKIGPQGLNLMATTPALSRITGGPAMGPARVAGVLTQTPTGWKLAGQAAVARANLGAYGLDRAAGPFELSSSKGELGAKLQLTGAGGRGAGFVGAALGPAPKASLEAARLADGRLALNRLELVGSGLKVSASGGRGLLGGLTFKGQASLTNLAAARRGAAGAASASWSASQAKAGQPWAVSVEARGERFATGYPELDRLLGARPGFAAKANLDSRRIALGSASLSGAALQASTAGVLETGGKMALKLDWSATGPFHAGPVEIAGKAKGSGAITGTLGAPKADLIAHLDEIDAPRLPLKDANVTLTFERRLDGTAGVIAATATSGFGPARGRSAFRFPEGGVDLTELSVDAGGLKAAGSLSLRRSAPSAAELDVALTKGAFLDAGRIGGHVRLADSGGTQASLNLTAEGARFPGSPILLRQARLTADGPLARLPYALAADGDSTQGRWSANGKGTFAEAKPGYVASFDGSGALGGRGLRTLEPAVFRFGGPERAARVRLAASDGGRLDLDSRLTDQTADVKAQVAGFGLQMLDEDFAGKVDATLALSGKGGRLDGTLDARLAGARGRGAPAASGVDGTVRGRLAGDSLTLTANAANAQGLQANGEVTLPAASSAAPFRVAVATQQPMRGRFFAEGEVRPLFDLLIGGERSLSGQVRTRGTLSGTLAKPRAAGQVAVQNGRFDDGETGLSLRQVSLAADFDEAAVNVTQANGVDGHGGTVNGAGRISLERAGASSFRLNLKGFRLIDNELATASATGQATINRDAGGKVKLTGALTIDQANVAARLPTPSGVVAMDVVEKNRPLDLASSLPAPSGSGIGGEGWALDVSLKAPGRVFLRGRGLNVELSLDAHVGGTTTHPQLGGVARVVRGDYDFAGKRFEFDPASVVYLSTHAEDIRLDLLATRDDPSLTAGVRIRGTADRPEITLTSTPTLPNDEVLSQVLFGRTASQLSPLEAAQLASTLSSLAGGGGLDVIGNLRTFAGLDRLALGGGSTGAGVTVSGGKYLTDKVYLELTGGGREGSSAQVEWRLKRSLSIVSKIAGQTGGSLAIRWRRDY</sequence>
<evidence type="ECO:0000256" key="1">
    <source>
        <dbReference type="ARBA" id="ARBA00004167"/>
    </source>
</evidence>
<evidence type="ECO:0000256" key="4">
    <source>
        <dbReference type="ARBA" id="ARBA00023136"/>
    </source>
</evidence>
<evidence type="ECO:0000259" key="5">
    <source>
        <dbReference type="Pfam" id="PF04357"/>
    </source>
</evidence>
<proteinExistence type="predicted"/>
<dbReference type="GO" id="GO:0097347">
    <property type="term" value="C:TAM protein secretion complex"/>
    <property type="evidence" value="ECO:0007669"/>
    <property type="project" value="TreeGrafter"/>
</dbReference>
<comment type="caution">
    <text evidence="6">The sequence shown here is derived from an EMBL/GenBank/DDBJ whole genome shotgun (WGS) entry which is preliminary data.</text>
</comment>
<evidence type="ECO:0000256" key="3">
    <source>
        <dbReference type="ARBA" id="ARBA00022989"/>
    </source>
</evidence>
<evidence type="ECO:0000256" key="2">
    <source>
        <dbReference type="ARBA" id="ARBA00022692"/>
    </source>
</evidence>
<dbReference type="GO" id="GO:0009306">
    <property type="term" value="P:protein secretion"/>
    <property type="evidence" value="ECO:0007669"/>
    <property type="project" value="InterPro"/>
</dbReference>
<dbReference type="PANTHER" id="PTHR36985">
    <property type="entry name" value="TRANSLOCATION AND ASSEMBLY MODULE SUBUNIT TAMB"/>
    <property type="match status" value="1"/>
</dbReference>
<evidence type="ECO:0000313" key="6">
    <source>
        <dbReference type="EMBL" id="RAK56323.1"/>
    </source>
</evidence>
<feature type="domain" description="Translocation and assembly module TamB C-terminal" evidence="5">
    <location>
        <begin position="1010"/>
        <end position="1351"/>
    </location>
</feature>
<dbReference type="GO" id="GO:0005886">
    <property type="term" value="C:plasma membrane"/>
    <property type="evidence" value="ECO:0007669"/>
    <property type="project" value="InterPro"/>
</dbReference>
<dbReference type="EMBL" id="QFYQ01000001">
    <property type="protein sequence ID" value="RAK56323.1"/>
    <property type="molecule type" value="Genomic_DNA"/>
</dbReference>
<keyword evidence="2" id="KW-0812">Transmembrane</keyword>
<evidence type="ECO:0000313" key="7">
    <source>
        <dbReference type="Proteomes" id="UP000249254"/>
    </source>
</evidence>